<sequence>MIPLGNKRKADPKDPKTLMKALDGSPERSGAEQKFFYQTHASPKYKISNDYMNVMADA</sequence>
<evidence type="ECO:0000313" key="3">
    <source>
        <dbReference type="Proteomes" id="UP000051491"/>
    </source>
</evidence>
<dbReference type="EMBL" id="JQBK01000021">
    <property type="protein sequence ID" value="KRN85579.1"/>
    <property type="molecule type" value="Genomic_DNA"/>
</dbReference>
<dbReference type="Proteomes" id="UP000051491">
    <property type="component" value="Unassembled WGS sequence"/>
</dbReference>
<name>A0A0R2K887_9LACO</name>
<gene>
    <name evidence="2" type="ORF">IV43_GL000892</name>
</gene>
<dbReference type="RefSeq" id="WP_154022004.1">
    <property type="nucleotide sequence ID" value="NZ_JQBK01000021.1"/>
</dbReference>
<organism evidence="2 3">
    <name type="scientific">Ligilactobacillus acidipiscis</name>
    <dbReference type="NCBI Taxonomy" id="89059"/>
    <lineage>
        <taxon>Bacteria</taxon>
        <taxon>Bacillati</taxon>
        <taxon>Bacillota</taxon>
        <taxon>Bacilli</taxon>
        <taxon>Lactobacillales</taxon>
        <taxon>Lactobacillaceae</taxon>
        <taxon>Ligilactobacillus</taxon>
    </lineage>
</organism>
<proteinExistence type="predicted"/>
<comment type="caution">
    <text evidence="2">The sequence shown here is derived from an EMBL/GenBank/DDBJ whole genome shotgun (WGS) entry which is preliminary data.</text>
</comment>
<protein>
    <submittedName>
        <fullName evidence="2">Uncharacterized protein</fullName>
    </submittedName>
</protein>
<feature type="region of interest" description="Disordered" evidence="1">
    <location>
        <begin position="1"/>
        <end position="34"/>
    </location>
</feature>
<dbReference type="PATRIC" id="fig|89059.3.peg.937"/>
<reference evidence="2 3" key="1">
    <citation type="journal article" date="2015" name="Genome Announc.">
        <title>Expanding the biotechnology potential of lactobacilli through comparative genomics of 213 strains and associated genera.</title>
        <authorList>
            <person name="Sun Z."/>
            <person name="Harris H.M."/>
            <person name="McCann A."/>
            <person name="Guo C."/>
            <person name="Argimon S."/>
            <person name="Zhang W."/>
            <person name="Yang X."/>
            <person name="Jeffery I.B."/>
            <person name="Cooney J.C."/>
            <person name="Kagawa T.F."/>
            <person name="Liu W."/>
            <person name="Song Y."/>
            <person name="Salvetti E."/>
            <person name="Wrobel A."/>
            <person name="Rasinkangas P."/>
            <person name="Parkhill J."/>
            <person name="Rea M.C."/>
            <person name="O'Sullivan O."/>
            <person name="Ritari J."/>
            <person name="Douillard F.P."/>
            <person name="Paul Ross R."/>
            <person name="Yang R."/>
            <person name="Briner A.E."/>
            <person name="Felis G.E."/>
            <person name="de Vos W.M."/>
            <person name="Barrangou R."/>
            <person name="Klaenhammer T.R."/>
            <person name="Caufield P.W."/>
            <person name="Cui Y."/>
            <person name="Zhang H."/>
            <person name="O'Toole P.W."/>
        </authorList>
    </citation>
    <scope>NUCLEOTIDE SEQUENCE [LARGE SCALE GENOMIC DNA]</scope>
    <source>
        <strain evidence="2 3">DSM 15353</strain>
    </source>
</reference>
<evidence type="ECO:0000256" key="1">
    <source>
        <dbReference type="SAM" id="MobiDB-lite"/>
    </source>
</evidence>
<accession>A0A0R2K887</accession>
<feature type="compositionally biased region" description="Basic and acidic residues" evidence="1">
    <location>
        <begin position="8"/>
        <end position="17"/>
    </location>
</feature>
<dbReference type="GeneID" id="95348597"/>
<evidence type="ECO:0000313" key="2">
    <source>
        <dbReference type="EMBL" id="KRN85579.1"/>
    </source>
</evidence>
<dbReference type="AlphaFoldDB" id="A0A0R2K887"/>